<protein>
    <recommendedName>
        <fullName evidence="13">VPS37 C-terminal domain-containing protein</fullName>
    </recommendedName>
</protein>
<evidence type="ECO:0000256" key="2">
    <source>
        <dbReference type="ARBA" id="ARBA00004567"/>
    </source>
</evidence>
<keyword evidence="7 11" id="KW-0653">Protein transport</keyword>
<reference evidence="14 15" key="1">
    <citation type="journal article" date="2024" name="Microbiol. Resour. Announc.">
        <title>Genome annotations for the ascomycete fungi Trichoderma harzianum, Trichoderma aggressivum, and Purpureocillium lilacinum.</title>
        <authorList>
            <person name="Beijen E.P.W."/>
            <person name="Ohm R.A."/>
        </authorList>
    </citation>
    <scope>NUCLEOTIDE SEQUENCE [LARGE SCALE GENOMIC DNA]</scope>
    <source>
        <strain evidence="14 15">CBS 150709</strain>
    </source>
</reference>
<evidence type="ECO:0000256" key="4">
    <source>
        <dbReference type="ARBA" id="ARBA00022448"/>
    </source>
</evidence>
<dbReference type="Pfam" id="PF04121">
    <property type="entry name" value="Nup84_Nup100"/>
    <property type="match status" value="1"/>
</dbReference>
<dbReference type="Gene3D" id="1.20.190.50">
    <property type="match status" value="1"/>
</dbReference>
<feature type="region of interest" description="Disordered" evidence="12">
    <location>
        <begin position="100"/>
        <end position="120"/>
    </location>
</feature>
<keyword evidence="4 11" id="KW-0813">Transport</keyword>
<name>A0ABR0BXD1_PURLI</name>
<keyword evidence="5" id="KW-0967">Endosome</keyword>
<keyword evidence="9" id="KW-0906">Nuclear pore complex</keyword>
<evidence type="ECO:0000256" key="1">
    <source>
        <dbReference type="ARBA" id="ARBA00004177"/>
    </source>
</evidence>
<feature type="region of interest" description="Disordered" evidence="12">
    <location>
        <begin position="1075"/>
        <end position="1131"/>
    </location>
</feature>
<evidence type="ECO:0000256" key="9">
    <source>
        <dbReference type="ARBA" id="ARBA00023132"/>
    </source>
</evidence>
<feature type="compositionally biased region" description="Low complexity" evidence="12">
    <location>
        <begin position="1207"/>
        <end position="1220"/>
    </location>
</feature>
<evidence type="ECO:0000256" key="5">
    <source>
        <dbReference type="ARBA" id="ARBA00022753"/>
    </source>
</evidence>
<keyword evidence="8" id="KW-0811">Translocation</keyword>
<dbReference type="InterPro" id="IPR009851">
    <property type="entry name" value="Mod_r"/>
</dbReference>
<dbReference type="PROSITE" id="PS51314">
    <property type="entry name" value="VPS37_C"/>
    <property type="match status" value="1"/>
</dbReference>
<gene>
    <name evidence="14" type="ORF">Purlil1_6964</name>
</gene>
<evidence type="ECO:0000256" key="3">
    <source>
        <dbReference type="ARBA" id="ARBA00007617"/>
    </source>
</evidence>
<evidence type="ECO:0000256" key="12">
    <source>
        <dbReference type="SAM" id="MobiDB-lite"/>
    </source>
</evidence>
<feature type="domain" description="VPS37 C-terminal" evidence="13">
    <location>
        <begin position="1342"/>
        <end position="1453"/>
    </location>
</feature>
<dbReference type="PANTHER" id="PTHR13003:SF2">
    <property type="entry name" value="NUCLEAR PORE COMPLEX PROTEIN NUP107"/>
    <property type="match status" value="1"/>
</dbReference>
<accession>A0ABR0BXD1</accession>
<dbReference type="PANTHER" id="PTHR13003">
    <property type="entry name" value="NUP107-RELATED"/>
    <property type="match status" value="1"/>
</dbReference>
<keyword evidence="6" id="KW-0509">mRNA transport</keyword>
<dbReference type="InterPro" id="IPR007252">
    <property type="entry name" value="Nup84/Nup107"/>
</dbReference>
<evidence type="ECO:0000256" key="8">
    <source>
        <dbReference type="ARBA" id="ARBA00023010"/>
    </source>
</evidence>
<comment type="similarity">
    <text evidence="3">Belongs to the VPS37 family.</text>
</comment>
<dbReference type="Gene3D" id="1.10.3450.20">
    <property type="match status" value="1"/>
</dbReference>
<keyword evidence="10" id="KW-0539">Nucleus</keyword>
<evidence type="ECO:0000256" key="7">
    <source>
        <dbReference type="ARBA" id="ARBA00022927"/>
    </source>
</evidence>
<evidence type="ECO:0000256" key="6">
    <source>
        <dbReference type="ARBA" id="ARBA00022816"/>
    </source>
</evidence>
<evidence type="ECO:0000259" key="13">
    <source>
        <dbReference type="PROSITE" id="PS51314"/>
    </source>
</evidence>
<dbReference type="Proteomes" id="UP001287286">
    <property type="component" value="Unassembled WGS sequence"/>
</dbReference>
<evidence type="ECO:0000256" key="11">
    <source>
        <dbReference type="PROSITE-ProRule" id="PRU00646"/>
    </source>
</evidence>
<evidence type="ECO:0000313" key="15">
    <source>
        <dbReference type="Proteomes" id="UP001287286"/>
    </source>
</evidence>
<feature type="compositionally biased region" description="Low complexity" evidence="12">
    <location>
        <begin position="1112"/>
        <end position="1123"/>
    </location>
</feature>
<organism evidence="14 15">
    <name type="scientific">Purpureocillium lilacinum</name>
    <name type="common">Paecilomyces lilacinus</name>
    <dbReference type="NCBI Taxonomy" id="33203"/>
    <lineage>
        <taxon>Eukaryota</taxon>
        <taxon>Fungi</taxon>
        <taxon>Dikarya</taxon>
        <taxon>Ascomycota</taxon>
        <taxon>Pezizomycotina</taxon>
        <taxon>Sordariomycetes</taxon>
        <taxon>Hypocreomycetidae</taxon>
        <taxon>Hypocreales</taxon>
        <taxon>Ophiocordycipitaceae</taxon>
        <taxon>Purpureocillium</taxon>
    </lineage>
</organism>
<dbReference type="InterPro" id="IPR037202">
    <property type="entry name" value="ESCRT_assembly_dom"/>
</dbReference>
<proteinExistence type="inferred from homology"/>
<feature type="compositionally biased region" description="Pro residues" evidence="12">
    <location>
        <begin position="1196"/>
        <end position="1206"/>
    </location>
</feature>
<dbReference type="Pfam" id="PF07200">
    <property type="entry name" value="Mod_r"/>
    <property type="match status" value="1"/>
</dbReference>
<keyword evidence="15" id="KW-1185">Reference proteome</keyword>
<feature type="region of interest" description="Disordered" evidence="12">
    <location>
        <begin position="1173"/>
        <end position="1264"/>
    </location>
</feature>
<evidence type="ECO:0000313" key="14">
    <source>
        <dbReference type="EMBL" id="KAK4088753.1"/>
    </source>
</evidence>
<comment type="subcellular location">
    <subcellularLocation>
        <location evidence="1">Endosome</location>
    </subcellularLocation>
    <subcellularLocation>
        <location evidence="2">Nucleus</location>
        <location evidence="2">Nuclear pore complex</location>
    </subcellularLocation>
</comment>
<feature type="compositionally biased region" description="Gly residues" evidence="12">
    <location>
        <begin position="1221"/>
        <end position="1237"/>
    </location>
</feature>
<dbReference type="EMBL" id="JAWRVI010000023">
    <property type="protein sequence ID" value="KAK4088753.1"/>
    <property type="molecule type" value="Genomic_DNA"/>
</dbReference>
<comment type="caution">
    <text evidence="14">The sequence shown here is derived from an EMBL/GenBank/DDBJ whole genome shotgun (WGS) entry which is preliminary data.</text>
</comment>
<evidence type="ECO:0000256" key="10">
    <source>
        <dbReference type="ARBA" id="ARBA00023242"/>
    </source>
</evidence>
<dbReference type="SUPFAM" id="SSF140111">
    <property type="entry name" value="Endosomal sorting complex assembly domain"/>
    <property type="match status" value="1"/>
</dbReference>
<sequence>MRAPLLCTSRFGTSRGYLQATGKLKPHHAQPHAADRTAPVAVCILAGKLKRAPFALLQKTVLGHQFTTTRPITNTRHGPAAPQTQTSTAVALRSLREDLEPPIGSDAMEPEKDDNKTPPGIVPGPEVEEFANALDSCLAPGLSVADKRARVLDLPRKYHENAIRRLIQKKPQRPRDGQGDVDMDAYEPVPAVTDPADLSQMQQLEKEVQTWDLVRRLLPLRYPESRPQKKSLFSSAGPTQPAPARSLEELVDTDPILKERRAVIQWLQTNASSGPDIDELARELQQNADRGDIIAHGWLHTRSTIKHRKRLTAWPHLLERQSADITSSHVNADGAPLVTNLDPDATTRQARKLESQDDYFERAIWLGCFEHLRRGSTLDTIRDWCQERTEMWRAVSMSGLLLPVDGREALADASPASIALWRRMCLSLARNGGADDYERAVYGLLAGDIASVEKVAKTWDDFVFANYNALLRTQIDTFLLGQCPPDVASGMTKSFPSFDAIHFHGDLDGLERRLIVSLESQKATMEEAMEPNKALQASMIANDIDRHLYEQALVMTDDANKDQRSLLLPRTLSDGTAITPRKYFGLDQHDGLRIVAHVYVLIALMRHFDELEGRTPDITADAQWHYSQESILAAYTEYLGQAKLDELIPLYCSILAPPRQYEVLSWNMIHEQDPERRVTQLKLIKRVGIDVLQFVETLAKLVFEDLGDHSGGETPTEPFSILMDGPPTARLGRGIKADFFGDDEAAISIKEEHAVRSLEWLLQVQVAWPEVLRIGVQVYKHFFKRTHLLAARKLMERVQFDSILQNVTDQEITDWATLDDIDFWAQQLEESGITTATPEEVMTSARNYRELECLAKALDGLETLGSLIELSTEAPSGDRPKFWTGVGEAVGVMKERMQPLLGGWLLASIEDGDEELAQLRQAYLPETILGFVSGLHYAGTGLSRDHLLESMELATIVAERNSDLTGVFVKAGRMTELVEAFAACSKALAVATGEKRATGSSSKKLRAMGWSRDLWAIKQAKGSAGSVSSYTSTDRQGGDQHRWAHTVDEIPTRAADGRGRELPEDLQSVVGLGEATREPVSGDPPPHSRAAGIDAPCAPRKLPQAPPRRRPTPTLNFTSSSSIPPLPLTTPNVAGLQRHRIVLRRLPTQPGAMASFSPEAHHRLSAASAVVAQATPPAPPPKPGSHETSRMGTPSSGPPLPPPPPSSQQQQQQQQGQQGQMAGGGQQGYAAAGGGADDGLLGDVPFPQSDVGPDPGDGWLPSMLQDKSTQDLAALLASPQLLSGLTHSPSTAHPTLAASHADLSLALAQNARLASHLQMLASHLARQRSATQAQLLATHALERQWRQRQSDMDHALAPFSPASLYQRLAQGVQEQGNVCLAMEESFLEGGGGGADGAGVGVGAGGGGDAAGGGPASEREVADWVRRYREARVEFYLRQERKERWDEGRVGGWR</sequence>